<comment type="subcellular location">
    <subcellularLocation>
        <location evidence="1">Membrane</location>
        <topology evidence="1">Multi-pass membrane protein</topology>
    </subcellularLocation>
</comment>
<evidence type="ECO:0000256" key="6">
    <source>
        <dbReference type="SAM" id="Phobius"/>
    </source>
</evidence>
<dbReference type="Proteomes" id="UP000256645">
    <property type="component" value="Unassembled WGS sequence"/>
</dbReference>
<evidence type="ECO:0000259" key="7">
    <source>
        <dbReference type="PROSITE" id="PS50850"/>
    </source>
</evidence>
<dbReference type="AlphaFoldDB" id="A0A3D8QFA6"/>
<sequence length="495" mass="54665">MKDTTEAVVTASGAIEEKVASNNPASSIDDTFNELHDDTLLDAREDRRLTTKIDFKVIPILGLLYLICFLDRTNIANAKIAGLEKGLNMPSTGYNTALWIFYIPFVLAEIPSNMIMIMPQIKPNIWLGCQTFILGVLGMCLGLTHSYKGLLALRFLMGIFETGLPAGAGLLIASYYRKSELSYRFALFFAFGESGSCFSGLLAYALEGLQGSAGLAGWRWIFLVEGLITIVFSIFVFIFVPNFPARDTWLSEKDKTNLLKRLEADKGIESKDNSQVSWKTVVFDYKIWLMTLLFFCADISAGSLSSFNPTILSQLGWQARKAQVMTIPVWIVGICGALSATYLSGKFGIRWLFVLPAIAISVTGWSIHLRQVQPASVRYFAQFLISFGTFVQMPLYIGWLTANLRGQASQSFGTAIQLGIGNCANFVSSNIFITTQAPKYPVGFGVGLGLTSFSFVVTFVLLLTIYIHNNKIDAKKAALAPGEKLDDQVDYKYVF</sequence>
<dbReference type="GO" id="GO:0016020">
    <property type="term" value="C:membrane"/>
    <property type="evidence" value="ECO:0007669"/>
    <property type="project" value="UniProtKB-SubCell"/>
</dbReference>
<evidence type="ECO:0000313" key="9">
    <source>
        <dbReference type="Proteomes" id="UP000256645"/>
    </source>
</evidence>
<dbReference type="PROSITE" id="PS50850">
    <property type="entry name" value="MFS"/>
    <property type="match status" value="1"/>
</dbReference>
<keyword evidence="3 6" id="KW-0812">Transmembrane</keyword>
<keyword evidence="9" id="KW-1185">Reference proteome</keyword>
<organism evidence="8 9">
    <name type="scientific">Coleophoma cylindrospora</name>
    <dbReference type="NCBI Taxonomy" id="1849047"/>
    <lineage>
        <taxon>Eukaryota</taxon>
        <taxon>Fungi</taxon>
        <taxon>Dikarya</taxon>
        <taxon>Ascomycota</taxon>
        <taxon>Pezizomycotina</taxon>
        <taxon>Leotiomycetes</taxon>
        <taxon>Helotiales</taxon>
        <taxon>Dermateaceae</taxon>
        <taxon>Coleophoma</taxon>
    </lineage>
</organism>
<keyword evidence="2" id="KW-0813">Transport</keyword>
<feature type="transmembrane region" description="Helical" evidence="6">
    <location>
        <begin position="379"/>
        <end position="400"/>
    </location>
</feature>
<dbReference type="Gene3D" id="1.20.1250.20">
    <property type="entry name" value="MFS general substrate transporter like domains"/>
    <property type="match status" value="2"/>
</dbReference>
<feature type="transmembrane region" description="Helical" evidence="6">
    <location>
        <begin position="125"/>
        <end position="145"/>
    </location>
</feature>
<proteinExistence type="predicted"/>
<feature type="transmembrane region" description="Helical" evidence="6">
    <location>
        <begin position="287"/>
        <end position="307"/>
    </location>
</feature>
<feature type="transmembrane region" description="Helical" evidence="6">
    <location>
        <begin position="185"/>
        <end position="206"/>
    </location>
</feature>
<feature type="transmembrane region" description="Helical" evidence="6">
    <location>
        <begin position="351"/>
        <end position="367"/>
    </location>
</feature>
<evidence type="ECO:0000313" key="8">
    <source>
        <dbReference type="EMBL" id="RDW60542.1"/>
    </source>
</evidence>
<keyword evidence="5 6" id="KW-0472">Membrane</keyword>
<evidence type="ECO:0000256" key="1">
    <source>
        <dbReference type="ARBA" id="ARBA00004141"/>
    </source>
</evidence>
<feature type="transmembrane region" description="Helical" evidence="6">
    <location>
        <begin position="327"/>
        <end position="344"/>
    </location>
</feature>
<feature type="domain" description="Major facilitator superfamily (MFS) profile" evidence="7">
    <location>
        <begin position="57"/>
        <end position="472"/>
    </location>
</feature>
<gene>
    <name evidence="8" type="ORF">BP6252_11925</name>
</gene>
<evidence type="ECO:0000256" key="3">
    <source>
        <dbReference type="ARBA" id="ARBA00022692"/>
    </source>
</evidence>
<dbReference type="InterPro" id="IPR020846">
    <property type="entry name" value="MFS_dom"/>
</dbReference>
<dbReference type="InterPro" id="IPR036259">
    <property type="entry name" value="MFS_trans_sf"/>
</dbReference>
<dbReference type="GO" id="GO:0022857">
    <property type="term" value="F:transmembrane transporter activity"/>
    <property type="evidence" value="ECO:0007669"/>
    <property type="project" value="InterPro"/>
</dbReference>
<dbReference type="PANTHER" id="PTHR43791">
    <property type="entry name" value="PERMEASE-RELATED"/>
    <property type="match status" value="1"/>
</dbReference>
<dbReference type="SUPFAM" id="SSF103473">
    <property type="entry name" value="MFS general substrate transporter"/>
    <property type="match status" value="1"/>
</dbReference>
<feature type="transmembrane region" description="Helical" evidence="6">
    <location>
        <begin position="151"/>
        <end position="173"/>
    </location>
</feature>
<dbReference type="InterPro" id="IPR011701">
    <property type="entry name" value="MFS"/>
</dbReference>
<accession>A0A3D8QFA6</accession>
<keyword evidence="4 6" id="KW-1133">Transmembrane helix</keyword>
<evidence type="ECO:0000256" key="5">
    <source>
        <dbReference type="ARBA" id="ARBA00023136"/>
    </source>
</evidence>
<dbReference type="FunFam" id="1.20.1250.20:FF:000057">
    <property type="entry name" value="MFS general substrate transporter"/>
    <property type="match status" value="1"/>
</dbReference>
<dbReference type="PANTHER" id="PTHR43791:SF54">
    <property type="entry name" value="MAJOR FACILITATOR SUPERFAMILY (MFS) PROFILE DOMAIN-CONTAINING PROTEIN-RELATED"/>
    <property type="match status" value="1"/>
</dbReference>
<feature type="transmembrane region" description="Helical" evidence="6">
    <location>
        <begin position="218"/>
        <end position="240"/>
    </location>
</feature>
<feature type="transmembrane region" description="Helical" evidence="6">
    <location>
        <begin position="445"/>
        <end position="467"/>
    </location>
</feature>
<feature type="transmembrane region" description="Helical" evidence="6">
    <location>
        <begin position="96"/>
        <end position="118"/>
    </location>
</feature>
<feature type="transmembrane region" description="Helical" evidence="6">
    <location>
        <begin position="412"/>
        <end position="433"/>
    </location>
</feature>
<dbReference type="Pfam" id="PF07690">
    <property type="entry name" value="MFS_1"/>
    <property type="match status" value="1"/>
</dbReference>
<comment type="caution">
    <text evidence="8">The sequence shown here is derived from an EMBL/GenBank/DDBJ whole genome shotgun (WGS) entry which is preliminary data.</text>
</comment>
<feature type="transmembrane region" description="Helical" evidence="6">
    <location>
        <begin position="57"/>
        <end position="76"/>
    </location>
</feature>
<evidence type="ECO:0000256" key="4">
    <source>
        <dbReference type="ARBA" id="ARBA00022989"/>
    </source>
</evidence>
<dbReference type="EMBL" id="PDLM01000015">
    <property type="protein sequence ID" value="RDW60542.1"/>
    <property type="molecule type" value="Genomic_DNA"/>
</dbReference>
<evidence type="ECO:0000256" key="2">
    <source>
        <dbReference type="ARBA" id="ARBA00022448"/>
    </source>
</evidence>
<reference evidence="8 9" key="1">
    <citation type="journal article" date="2018" name="IMA Fungus">
        <title>IMA Genome-F 9: Draft genome sequence of Annulohypoxylon stygium, Aspergillus mulundensis, Berkeleyomyces basicola (syn. Thielaviopsis basicola), Ceratocystis smalleyi, two Cercospora beticola strains, Coleophoma cylindrospora, Fusarium fracticaudum, Phialophora cf. hyalina, and Morchella septimelata.</title>
        <authorList>
            <person name="Wingfield B.D."/>
            <person name="Bills G.F."/>
            <person name="Dong Y."/>
            <person name="Huang W."/>
            <person name="Nel W.J."/>
            <person name="Swalarsk-Parry B.S."/>
            <person name="Vaghefi N."/>
            <person name="Wilken P.M."/>
            <person name="An Z."/>
            <person name="de Beer Z.W."/>
            <person name="De Vos L."/>
            <person name="Chen L."/>
            <person name="Duong T.A."/>
            <person name="Gao Y."/>
            <person name="Hammerbacher A."/>
            <person name="Kikkert J.R."/>
            <person name="Li Y."/>
            <person name="Li H."/>
            <person name="Li K."/>
            <person name="Li Q."/>
            <person name="Liu X."/>
            <person name="Ma X."/>
            <person name="Naidoo K."/>
            <person name="Pethybridge S.J."/>
            <person name="Sun J."/>
            <person name="Steenkamp E.T."/>
            <person name="van der Nest M.A."/>
            <person name="van Wyk S."/>
            <person name="Wingfield M.J."/>
            <person name="Xiong C."/>
            <person name="Yue Q."/>
            <person name="Zhang X."/>
        </authorList>
    </citation>
    <scope>NUCLEOTIDE SEQUENCE [LARGE SCALE GENOMIC DNA]</scope>
    <source>
        <strain evidence="8 9">BP6252</strain>
    </source>
</reference>
<dbReference type="OrthoDB" id="310895at2759"/>
<protein>
    <recommendedName>
        <fullName evidence="7">Major facilitator superfamily (MFS) profile domain-containing protein</fullName>
    </recommendedName>
</protein>
<name>A0A3D8QFA6_9HELO</name>